<protein>
    <submittedName>
        <fullName evidence="1">Uncharacterized protein</fullName>
    </submittedName>
</protein>
<dbReference type="EMBL" id="CP014352">
    <property type="protein sequence ID" value="AMS05035.1"/>
    <property type="molecule type" value="Genomic_DNA"/>
</dbReference>
<organism evidence="1 3">
    <name type="scientific">Acidipropionibacterium acidipropionici</name>
    <dbReference type="NCBI Taxonomy" id="1748"/>
    <lineage>
        <taxon>Bacteria</taxon>
        <taxon>Bacillati</taxon>
        <taxon>Actinomycetota</taxon>
        <taxon>Actinomycetes</taxon>
        <taxon>Propionibacteriales</taxon>
        <taxon>Propionibacteriaceae</taxon>
        <taxon>Acidipropionibacterium</taxon>
    </lineage>
</organism>
<evidence type="ECO:0000313" key="1">
    <source>
        <dbReference type="EMBL" id="AMS05035.1"/>
    </source>
</evidence>
<evidence type="ECO:0000313" key="4">
    <source>
        <dbReference type="Proteomes" id="UP000178666"/>
    </source>
</evidence>
<evidence type="ECO:0000313" key="2">
    <source>
        <dbReference type="EMBL" id="AOZ46515.1"/>
    </source>
</evidence>
<dbReference type="EMBL" id="CP015970">
    <property type="protein sequence ID" value="AOZ46515.1"/>
    <property type="molecule type" value="Genomic_DNA"/>
</dbReference>
<accession>A0AAC9AN70</accession>
<name>A0AAC9AN70_9ACTN</name>
<evidence type="ECO:0000313" key="3">
    <source>
        <dbReference type="Proteomes" id="UP000075221"/>
    </source>
</evidence>
<dbReference type="Proteomes" id="UP000075221">
    <property type="component" value="Chromosome"/>
</dbReference>
<dbReference type="AlphaFoldDB" id="A0AAC9AN70"/>
<dbReference type="Proteomes" id="UP000178666">
    <property type="component" value="Chromosome"/>
</dbReference>
<proteinExistence type="predicted"/>
<reference evidence="2 4" key="1">
    <citation type="journal article" date="2016" name="Plant Dis.">
        <title>Improved production of propionic acid using genome shuffling.</title>
        <authorList>
            <person name="Luna-Flores C.H."/>
            <person name="Palfreyman R.W."/>
            <person name="Kromer J.O."/>
            <person name="Nielsen L.K."/>
            <person name="Marcellin E."/>
        </authorList>
    </citation>
    <scope>NUCLEOTIDE SEQUENCE [LARGE SCALE GENOMIC DNA]</scope>
    <source>
        <strain evidence="2 4">F3E8</strain>
    </source>
</reference>
<sequence>MGLFNRLRPDPDLGSLDTRSADRVRDLVRSSLDALGIEASVDGGHIDSSLGYLSLEPVARECADQDRGSWPVIVDEVVKRMVRSLVDGADQLSDATIGQHVVWRLLPDAERMGRSFRYVRPVQGADGAVPGVSVALAWDGEETLDVLNDAALSEVRDLDVAFRAGRENLVEDLAAAPVETTELAEGVVEISSPSWLTASWALLPEEVAARFLPGGAPVLLAAPDHRHLLVGPDTEAARTVLGQAAGETPVLPVVRRPSR</sequence>
<keyword evidence="4" id="KW-1185">Reference proteome</keyword>
<dbReference type="RefSeq" id="WP_062819300.1">
    <property type="nucleotide sequence ID" value="NZ_CP014352.1"/>
</dbReference>
<gene>
    <name evidence="2" type="ORF">A8L58_07165</name>
    <name evidence="1" type="ORF">AXH35_05700</name>
</gene>
<reference evidence="1 3" key="2">
    <citation type="submission" date="2016-02" db="EMBL/GenBank/DDBJ databases">
        <title>Complete Genome Sequence of Propionibacterium acidipropionici ATCC 55737.</title>
        <authorList>
            <person name="Luna Flores C.H."/>
            <person name="Nielsen L.K."/>
            <person name="Marcellin E."/>
        </authorList>
    </citation>
    <scope>NUCLEOTIDE SEQUENCE [LARGE SCALE GENOMIC DNA]</scope>
    <source>
        <strain evidence="1 3">ATCC 55737</strain>
    </source>
</reference>